<evidence type="ECO:0000313" key="2">
    <source>
        <dbReference type="EMBL" id="RQG94359.1"/>
    </source>
</evidence>
<evidence type="ECO:0000256" key="1">
    <source>
        <dbReference type="SAM" id="MobiDB-lite"/>
    </source>
</evidence>
<name>A0A3N6P7F0_NATCH</name>
<evidence type="ECO:0000313" key="3">
    <source>
        <dbReference type="Proteomes" id="UP000282323"/>
    </source>
</evidence>
<gene>
    <name evidence="2" type="ORF">EA473_11660</name>
</gene>
<protein>
    <recommendedName>
        <fullName evidence="4">DUF3426 domain-containing protein</fullName>
    </recommendedName>
</protein>
<dbReference type="RefSeq" id="WP_124195794.1">
    <property type="nucleotide sequence ID" value="NZ_REGA01000009.1"/>
</dbReference>
<accession>A0A3N6P7F0</accession>
<evidence type="ECO:0008006" key="4">
    <source>
        <dbReference type="Google" id="ProtNLM"/>
    </source>
</evidence>
<comment type="caution">
    <text evidence="2">The sequence shown here is derived from an EMBL/GenBank/DDBJ whole genome shotgun (WGS) entry which is preliminary data.</text>
</comment>
<feature type="region of interest" description="Disordered" evidence="1">
    <location>
        <begin position="39"/>
        <end position="58"/>
    </location>
</feature>
<reference evidence="2 3" key="1">
    <citation type="submission" date="2018-10" db="EMBL/GenBank/DDBJ databases">
        <title>Natrarchaeobius chitinivorans gen. nov., sp. nov., and Natrarchaeobius haloalkaliphilus sp. nov., alkaliphilic, chitin-utilizing haloarchaea from hypersaline alkaline lakes.</title>
        <authorList>
            <person name="Sorokin D.Y."/>
            <person name="Elcheninov A.G."/>
            <person name="Kostrikina N.A."/>
            <person name="Bale N.J."/>
            <person name="Sinninghe Damste J.S."/>
            <person name="Khijniak T.V."/>
            <person name="Kublanov I.V."/>
            <person name="Toshchakov S.V."/>
        </authorList>
    </citation>
    <scope>NUCLEOTIDE SEQUENCE [LARGE SCALE GENOMIC DNA]</scope>
    <source>
        <strain evidence="2 3">AArcht4T</strain>
    </source>
</reference>
<sequence>MSRRGFESSRCERPGRRRVLAGVGTAVATLAIAGCNAVGGDDSPAYEDGEVGAVDGEDRTPEETVAAAALAETEINESVTPLDSLSIEAHEFVLEDDFRGPTVQGTVENAGDGRIQLVEVRVRTYDGNGEQLGRYLATTGDLDGGVAWAFEVILLESVEDLEGYDVTVLGTPT</sequence>
<dbReference type="AlphaFoldDB" id="A0A3N6P7F0"/>
<dbReference type="InterPro" id="IPR006311">
    <property type="entry name" value="TAT_signal"/>
</dbReference>
<dbReference type="InterPro" id="IPR047676">
    <property type="entry name" value="FxLYD_dom"/>
</dbReference>
<keyword evidence="3" id="KW-1185">Reference proteome</keyword>
<dbReference type="OrthoDB" id="214274at2157"/>
<proteinExistence type="predicted"/>
<dbReference type="PROSITE" id="PS51318">
    <property type="entry name" value="TAT"/>
    <property type="match status" value="1"/>
</dbReference>
<dbReference type="PROSITE" id="PS51257">
    <property type="entry name" value="PROKAR_LIPOPROTEIN"/>
    <property type="match status" value="1"/>
</dbReference>
<organism evidence="2 3">
    <name type="scientific">Natrarchaeobius chitinivorans</name>
    <dbReference type="NCBI Taxonomy" id="1679083"/>
    <lineage>
        <taxon>Archaea</taxon>
        <taxon>Methanobacteriati</taxon>
        <taxon>Methanobacteriota</taxon>
        <taxon>Stenosarchaea group</taxon>
        <taxon>Halobacteria</taxon>
        <taxon>Halobacteriales</taxon>
        <taxon>Natrialbaceae</taxon>
        <taxon>Natrarchaeobius</taxon>
    </lineage>
</organism>
<dbReference type="NCBIfam" id="NF038353">
    <property type="entry name" value="FxLYD_dom"/>
    <property type="match status" value="1"/>
</dbReference>
<dbReference type="EMBL" id="REGA01000009">
    <property type="protein sequence ID" value="RQG94359.1"/>
    <property type="molecule type" value="Genomic_DNA"/>
</dbReference>
<dbReference type="Proteomes" id="UP000282323">
    <property type="component" value="Unassembled WGS sequence"/>
</dbReference>